<feature type="transmembrane region" description="Helical" evidence="2">
    <location>
        <begin position="6"/>
        <end position="26"/>
    </location>
</feature>
<evidence type="ECO:0000259" key="3">
    <source>
        <dbReference type="Pfam" id="PF01108"/>
    </source>
</evidence>
<sequence length="530" mass="59540">MTTAYVGHLFLMSLYITVLHTIPAPANFTIVSHNFRHILQWSPGINSPPRTVFNFKQRCCERKPTVQLNIRNTTVDVSELLEDIYTSYTFVVWASLDNTTSSKVRKSITPYEDTIIGPPVVSLSGCGDCLNITISLPIEGPKITKQILQFYNSVSFNISWKKAGQSEANHISVSSKQHALQNLQPGDQYCVKVLPLVTPNPNTRSSDWQCEYTSKEEPRGALYLMSWSLGAAVSGLCVLVLALSLLYTGSLCKLKTPFPKSLSNIVQAQYLIPEQTFCERVTSTEAQLISPSKNYPTRNNNPLNVEEGSENQQHEENYVNKADTEDEEDYDEEDEGNYRGCVIGNSGSETNKSKEKAVVSTLPLHNSSGIYHAKKAAMEEIHHDELECKKEFMSEVFEERNRHIEVKSTHLESKGNEDGSGNINSFSVTLRALGPQDDLDEEEVCKPLLPKSVLDLSTSHISVQEEQTEEFLLDAKEMHRQLCVPIQTEMTSDVEEETTSGYMVTHTGSMYEQNRTMSEETDCDTDYITR</sequence>
<evidence type="ECO:0000256" key="2">
    <source>
        <dbReference type="SAM" id="Phobius"/>
    </source>
</evidence>
<dbReference type="InterPro" id="IPR050650">
    <property type="entry name" value="Type-II_Cytokine-TF_Rcpt"/>
</dbReference>
<feature type="compositionally biased region" description="Polar residues" evidence="1">
    <location>
        <begin position="289"/>
        <end position="303"/>
    </location>
</feature>
<keyword evidence="5" id="KW-0675">Receptor</keyword>
<dbReference type="InterPro" id="IPR015373">
    <property type="entry name" value="Interferon/interleukin_rcp_dom"/>
</dbReference>
<dbReference type="Pfam" id="PF09294">
    <property type="entry name" value="Interfer-bind"/>
    <property type="match status" value="1"/>
</dbReference>
<accession>U3MXF8</accession>
<evidence type="ECO:0000256" key="1">
    <source>
        <dbReference type="SAM" id="MobiDB-lite"/>
    </source>
</evidence>
<keyword evidence="2" id="KW-1133">Transmembrane helix</keyword>
<dbReference type="InterPro" id="IPR003961">
    <property type="entry name" value="FN3_dom"/>
</dbReference>
<dbReference type="EMBL" id="KF255603">
    <property type="protein sequence ID" value="AGW21650.1"/>
    <property type="molecule type" value="mRNA"/>
</dbReference>
<gene>
    <name evidence="5" type="primary">CRFB1</name>
</gene>
<feature type="region of interest" description="Disordered" evidence="1">
    <location>
        <begin position="289"/>
        <end position="337"/>
    </location>
</feature>
<dbReference type="GO" id="GO:0004896">
    <property type="term" value="F:cytokine receptor activity"/>
    <property type="evidence" value="ECO:0007669"/>
    <property type="project" value="TreeGrafter"/>
</dbReference>
<dbReference type="Gene3D" id="2.60.40.10">
    <property type="entry name" value="Immunoglobulins"/>
    <property type="match status" value="1"/>
</dbReference>
<proteinExistence type="evidence at transcript level"/>
<organism evidence="5">
    <name type="scientific">Ctenopharyngodon idella</name>
    <name type="common">Grass carp</name>
    <name type="synonym">Leuciscus idella</name>
    <dbReference type="NCBI Taxonomy" id="7959"/>
    <lineage>
        <taxon>Eukaryota</taxon>
        <taxon>Metazoa</taxon>
        <taxon>Chordata</taxon>
        <taxon>Craniata</taxon>
        <taxon>Vertebrata</taxon>
        <taxon>Euteleostomi</taxon>
        <taxon>Actinopterygii</taxon>
        <taxon>Neopterygii</taxon>
        <taxon>Teleostei</taxon>
        <taxon>Ostariophysi</taxon>
        <taxon>Cypriniformes</taxon>
        <taxon>Xenocyprididae</taxon>
        <taxon>Xenocypridinae</taxon>
        <taxon>Ctenopharyngodon</taxon>
    </lineage>
</organism>
<protein>
    <submittedName>
        <fullName evidence="5">Cytokine receptor family member B1</fullName>
    </submittedName>
</protein>
<dbReference type="PANTHER" id="PTHR20859">
    <property type="entry name" value="INTERFERON/INTERLEUKIN RECEPTOR"/>
    <property type="match status" value="1"/>
</dbReference>
<reference evidence="5" key="1">
    <citation type="submission" date="2013-06" db="EMBL/GenBank/DDBJ databases">
        <title>Molecular characterization and expressive analysis of grass carp cytokine receptor family member B1 (CRFB1).</title>
        <authorList>
            <person name="Yu H.C."/>
            <person name="Rong C.H."/>
        </authorList>
    </citation>
    <scope>NUCLEOTIDE SEQUENCE</scope>
</reference>
<dbReference type="InterPro" id="IPR036116">
    <property type="entry name" value="FN3_sf"/>
</dbReference>
<feature type="transmembrane region" description="Helical" evidence="2">
    <location>
        <begin position="222"/>
        <end position="247"/>
    </location>
</feature>
<keyword evidence="2" id="KW-0472">Membrane</keyword>
<dbReference type="AlphaFoldDB" id="U3MXF8"/>
<feature type="domain" description="Fibronectin type-III" evidence="3">
    <location>
        <begin position="4"/>
        <end position="102"/>
    </location>
</feature>
<keyword evidence="2" id="KW-0812">Transmembrane</keyword>
<dbReference type="InterPro" id="IPR013783">
    <property type="entry name" value="Ig-like_fold"/>
</dbReference>
<evidence type="ECO:0000313" key="5">
    <source>
        <dbReference type="EMBL" id="AGW21650.1"/>
    </source>
</evidence>
<dbReference type="GO" id="GO:0005886">
    <property type="term" value="C:plasma membrane"/>
    <property type="evidence" value="ECO:0007669"/>
    <property type="project" value="TreeGrafter"/>
</dbReference>
<dbReference type="SUPFAM" id="SSF49265">
    <property type="entry name" value="Fibronectin type III"/>
    <property type="match status" value="2"/>
</dbReference>
<feature type="compositionally biased region" description="Acidic residues" evidence="1">
    <location>
        <begin position="324"/>
        <end position="335"/>
    </location>
</feature>
<feature type="domain" description="Interferon/interleukin receptor" evidence="4">
    <location>
        <begin position="114"/>
        <end position="213"/>
    </location>
</feature>
<dbReference type="Pfam" id="PF01108">
    <property type="entry name" value="Tissue_fac"/>
    <property type="match status" value="1"/>
</dbReference>
<name>U3MXF8_CTEID</name>
<dbReference type="PANTHER" id="PTHR20859:SF53">
    <property type="entry name" value="INTERLEUKIN-22 RECEPTOR SUBUNIT ALPHA-1"/>
    <property type="match status" value="1"/>
</dbReference>
<evidence type="ECO:0000259" key="4">
    <source>
        <dbReference type="Pfam" id="PF09294"/>
    </source>
</evidence>